<dbReference type="Pfam" id="PF13527">
    <property type="entry name" value="Acetyltransf_9"/>
    <property type="match status" value="1"/>
</dbReference>
<organism evidence="2 3">
    <name type="scientific">Alteraurantiacibacter buctensis</name>
    <dbReference type="NCBI Taxonomy" id="1503981"/>
    <lineage>
        <taxon>Bacteria</taxon>
        <taxon>Pseudomonadati</taxon>
        <taxon>Pseudomonadota</taxon>
        <taxon>Alphaproteobacteria</taxon>
        <taxon>Sphingomonadales</taxon>
        <taxon>Erythrobacteraceae</taxon>
        <taxon>Alteraurantiacibacter</taxon>
    </lineage>
</organism>
<evidence type="ECO:0000259" key="1">
    <source>
        <dbReference type="PROSITE" id="PS51186"/>
    </source>
</evidence>
<proteinExistence type="predicted"/>
<comment type="caution">
    <text evidence="2">The sequence shown here is derived from an EMBL/GenBank/DDBJ whole genome shotgun (WGS) entry which is preliminary data.</text>
</comment>
<dbReference type="AlphaFoldDB" id="A0A844Z1Q8"/>
<dbReference type="Proteomes" id="UP000466966">
    <property type="component" value="Unassembled WGS sequence"/>
</dbReference>
<dbReference type="Gene3D" id="3.40.630.30">
    <property type="match status" value="1"/>
</dbReference>
<name>A0A844Z1Q8_9SPHN</name>
<dbReference type="PROSITE" id="PS51186">
    <property type="entry name" value="GNAT"/>
    <property type="match status" value="1"/>
</dbReference>
<feature type="domain" description="N-acetyltransferase" evidence="1">
    <location>
        <begin position="1"/>
        <end position="155"/>
    </location>
</feature>
<dbReference type="InterPro" id="IPR000182">
    <property type="entry name" value="GNAT_dom"/>
</dbReference>
<dbReference type="OrthoDB" id="9815099at2"/>
<reference evidence="2 3" key="1">
    <citation type="submission" date="2019-12" db="EMBL/GenBank/DDBJ databases">
        <title>Genomic-based taxomic classification of the family Erythrobacteraceae.</title>
        <authorList>
            <person name="Xu L."/>
        </authorList>
    </citation>
    <scope>NUCLEOTIDE SEQUENCE [LARGE SCALE GENOMIC DNA]</scope>
    <source>
        <strain evidence="2 3">M0322</strain>
    </source>
</reference>
<keyword evidence="3" id="KW-1185">Reference proteome</keyword>
<dbReference type="SUPFAM" id="SSF55729">
    <property type="entry name" value="Acyl-CoA N-acyltransferases (Nat)"/>
    <property type="match status" value="1"/>
</dbReference>
<dbReference type="GO" id="GO:0016747">
    <property type="term" value="F:acyltransferase activity, transferring groups other than amino-acyl groups"/>
    <property type="evidence" value="ECO:0007669"/>
    <property type="project" value="InterPro"/>
</dbReference>
<keyword evidence="2" id="KW-0808">Transferase</keyword>
<sequence>MSSLIPLAGVDPQMVEDLLDRAFGPGRFQRTAYMVRQGTEALPALSFAALDEDELLVGTIQAWPVALTDAEGRAHPMIMVGPVAVLPERQGEGYGTALMLAQQQAIGDGPATLPQVLIGDAPYYGKFGFIAAPTQGWSLPGPYEKDRLLVRCANPAVLPREGMLGPWRG</sequence>
<dbReference type="InterPro" id="IPR016181">
    <property type="entry name" value="Acyl_CoA_acyltransferase"/>
</dbReference>
<gene>
    <name evidence="2" type="ORF">GRI99_13410</name>
</gene>
<dbReference type="CDD" id="cd04301">
    <property type="entry name" value="NAT_SF"/>
    <property type="match status" value="1"/>
</dbReference>
<evidence type="ECO:0000313" key="3">
    <source>
        <dbReference type="Proteomes" id="UP000466966"/>
    </source>
</evidence>
<dbReference type="EMBL" id="WTYV01000005">
    <property type="protein sequence ID" value="MXO72624.1"/>
    <property type="molecule type" value="Genomic_DNA"/>
</dbReference>
<accession>A0A844Z1Q8</accession>
<protein>
    <submittedName>
        <fullName evidence="2">GNAT family N-acetyltransferase</fullName>
    </submittedName>
</protein>
<evidence type="ECO:0000313" key="2">
    <source>
        <dbReference type="EMBL" id="MXO72624.1"/>
    </source>
</evidence>